<dbReference type="AlphaFoldDB" id="I2H291"/>
<evidence type="ECO:0000313" key="12">
    <source>
        <dbReference type="Proteomes" id="UP000002866"/>
    </source>
</evidence>
<dbReference type="EC" id="3.4.19.12" evidence="3"/>
<dbReference type="FunFam" id="3.90.70.10:FF:000044">
    <property type="entry name" value="Ubiquitin carboxyl-terminal hydrolase 13"/>
    <property type="match status" value="1"/>
</dbReference>
<dbReference type="Pfam" id="PF14533">
    <property type="entry name" value="USP7_C2"/>
    <property type="match status" value="1"/>
</dbReference>
<dbReference type="RefSeq" id="XP_004180012.1">
    <property type="nucleotide sequence ID" value="XM_004179964.1"/>
</dbReference>
<dbReference type="HOGENOM" id="CLU_003532_2_1_1"/>
<dbReference type="EMBL" id="HE806318">
    <property type="protein sequence ID" value="CCH60493.1"/>
    <property type="molecule type" value="Genomic_DNA"/>
</dbReference>
<dbReference type="InterPro" id="IPR038765">
    <property type="entry name" value="Papain-like_cys_pep_sf"/>
</dbReference>
<keyword evidence="7" id="KW-0788">Thiol protease</keyword>
<feature type="domain" description="MATH" evidence="9">
    <location>
        <begin position="36"/>
        <end position="233"/>
    </location>
</feature>
<dbReference type="PROSITE" id="PS00973">
    <property type="entry name" value="USP_2"/>
    <property type="match status" value="1"/>
</dbReference>
<feature type="compositionally biased region" description="Basic and acidic residues" evidence="8">
    <location>
        <begin position="102"/>
        <end position="112"/>
    </location>
</feature>
<dbReference type="PANTHER" id="PTHR24006">
    <property type="entry name" value="UBIQUITIN CARBOXYL-TERMINAL HYDROLASE"/>
    <property type="match status" value="1"/>
</dbReference>
<sequence>MSQDDIEGAIQETVDIGLEFDETLAPMGEECKTLVEGSFTWHIDNWSSLNKDKYVSPRYKIGDFDWDVLLFPQGNHNKSLAIYLEPHPEERPVKNSCANEKMPSDDSKNNENRDDDGDVDLMQEKSSDSEIIVDKQSTGQNDNDDAEDSSDLSVEMEPVNPDWYVCAQFAVVISRPGHDKETHLVSRSHHRFNATDTDWGFSNIVDLYHLKNSVRGRPSGFINGDDLNISVYVRVLEDPTGVLWHNFINYDSKKETGYVGFRNQGATCYLNSLLQSYFFTKYFRDLVYQIPTADENPNDSVALALQRAFYQLQVSNYPLDTLELTRSFGWDTAEAFTQHDVQELNRILMDRLESRMKGTSVEGKLTDVFVGKMKSYIKCVNIDYESSRVEDFWDIQLNVKGLEGLANAFENYIEVELMDGENQYAAQDYGLQDAKKGVVFESFPEVLHLQLKRFEYDFNYDQLVKVNDRFEFPETIDLSPYMDKEVLKKQKGPNNYNLHGVLVHTGDISTGHYYAMIKPTTDDKWYRFDDEKVWRVTKKQVFDENFGLNRLPEDTLRKMTRKEYQDYLIARHTSAYMLVYVKDLAENGILEPSCDKGAPENVVTTIQKENKEREIKEKELREAYLYVTVRLHSISNFINYQGFDYSPNPQSTLFDSDLYDENEYCVTIKVLRTTYIKDLKKKINEKLGIPHGKNVRYWKMAYRHNSTLRLEKPIMSDMEQSTLEDALNNKHEEILPPLDIFVEEPYLELSFLNNLKVQKVYPDVKLTNDFIKKLRTKISSDIKTEDMPDIQDVETYSILFVKVFDRHTQRLVGAGHFVTEQYTDIKHLSKIIRSIYDIPESISLYEELAPGKIEKLPHEGQVYSLDLISGDIISFELPHRDLPKVYPVHRNIEDMYIFLKYRIKVKFTKSSQLSEDYVIDDAEPKTFEFWISALASYHSLAQMVSNNLNVEPDHLKLFVTYPNARYNLKPKTSLRSYLIRDYNCEVIPPFEYEVLSIPLNELEHLMPIKFYWLKNSYIHYQCHEFRVSKNYTVKEFLDRIQNRLKFTDEEKRQILLWTNRNFKFEGVLFENNTFEEIGKLGYLFGRILPDELALVKQYDEQNSRVPENSLDDNVQTKANNENVNSLLDHNLLPGRLVLVEQYFKDIENRHGISFFFNLIPEENFVDTRTRLHAKFGLGQKEFSKIKLAISYTTPTGSIFKSLSSYTDEELKKIVLYNLMSNLDYIFMDHPDRLRSHTTHDRPMVIKN</sequence>
<accession>I2H291</accession>
<dbReference type="GO" id="GO:0016973">
    <property type="term" value="P:poly(A)+ mRNA export from nucleus"/>
    <property type="evidence" value="ECO:0007669"/>
    <property type="project" value="EnsemblFungi"/>
</dbReference>
<dbReference type="InterPro" id="IPR008974">
    <property type="entry name" value="TRAF-like"/>
</dbReference>
<organism evidence="11 12">
    <name type="scientific">Henningerozyma blattae (strain ATCC 34711 / CBS 6284 / DSM 70876 / NBRC 10599 / NRRL Y-10934 / UCD 77-7)</name>
    <name type="common">Yeast</name>
    <name type="synonym">Tetrapisispora blattae</name>
    <dbReference type="NCBI Taxonomy" id="1071380"/>
    <lineage>
        <taxon>Eukaryota</taxon>
        <taxon>Fungi</taxon>
        <taxon>Dikarya</taxon>
        <taxon>Ascomycota</taxon>
        <taxon>Saccharomycotina</taxon>
        <taxon>Saccharomycetes</taxon>
        <taxon>Saccharomycetales</taxon>
        <taxon>Saccharomycetaceae</taxon>
        <taxon>Henningerozyma</taxon>
    </lineage>
</organism>
<name>I2H291_HENB6</name>
<dbReference type="GO" id="GO:0005829">
    <property type="term" value="C:cytosol"/>
    <property type="evidence" value="ECO:0007669"/>
    <property type="project" value="EnsemblFungi"/>
</dbReference>
<dbReference type="SUPFAM" id="SSF54001">
    <property type="entry name" value="Cysteine proteinases"/>
    <property type="match status" value="1"/>
</dbReference>
<dbReference type="Pfam" id="PF00443">
    <property type="entry name" value="UCH"/>
    <property type="match status" value="1"/>
</dbReference>
<dbReference type="Proteomes" id="UP000002866">
    <property type="component" value="Chromosome 3"/>
</dbReference>
<keyword evidence="12" id="KW-1185">Reference proteome</keyword>
<evidence type="ECO:0000256" key="8">
    <source>
        <dbReference type="SAM" id="MobiDB-lite"/>
    </source>
</evidence>
<dbReference type="GO" id="GO:0006508">
    <property type="term" value="P:proteolysis"/>
    <property type="evidence" value="ECO:0007669"/>
    <property type="project" value="UniProtKB-KW"/>
</dbReference>
<protein>
    <recommendedName>
        <fullName evidence="3">ubiquitinyl hydrolase 1</fullName>
        <ecNumber evidence="3">3.4.19.12</ecNumber>
    </recommendedName>
</protein>
<dbReference type="InterPro" id="IPR028889">
    <property type="entry name" value="USP"/>
</dbReference>
<dbReference type="eggNOG" id="KOG1863">
    <property type="taxonomic scope" value="Eukaryota"/>
</dbReference>
<evidence type="ECO:0000313" key="11">
    <source>
        <dbReference type="EMBL" id="CCH60493.1"/>
    </source>
</evidence>
<evidence type="ECO:0000256" key="1">
    <source>
        <dbReference type="ARBA" id="ARBA00000707"/>
    </source>
</evidence>
<dbReference type="GO" id="GO:0005634">
    <property type="term" value="C:nucleus"/>
    <property type="evidence" value="ECO:0007669"/>
    <property type="project" value="TreeGrafter"/>
</dbReference>
<dbReference type="FunCoup" id="I2H291">
    <property type="interactions" value="1501"/>
</dbReference>
<evidence type="ECO:0000256" key="3">
    <source>
        <dbReference type="ARBA" id="ARBA00012759"/>
    </source>
</evidence>
<dbReference type="KEGG" id="tbl:TBLA_0C07020"/>
<evidence type="ECO:0000256" key="5">
    <source>
        <dbReference type="ARBA" id="ARBA00022786"/>
    </source>
</evidence>
<dbReference type="SUPFAM" id="SSF49599">
    <property type="entry name" value="TRAF domain-like"/>
    <property type="match status" value="2"/>
</dbReference>
<dbReference type="Gene3D" id="3.90.70.10">
    <property type="entry name" value="Cysteine proteinases"/>
    <property type="match status" value="1"/>
</dbReference>
<dbReference type="MEROPS" id="C19.099"/>
<dbReference type="Gene3D" id="2.60.210.10">
    <property type="entry name" value="Apoptosis, Tumor Necrosis Factor Receptor Associated Protein 2, Chain A"/>
    <property type="match status" value="2"/>
</dbReference>
<dbReference type="OMA" id="INAKKHY"/>
<dbReference type="OrthoDB" id="289038at2759"/>
<comment type="similarity">
    <text evidence="2">Belongs to the peptidase C19 family.</text>
</comment>
<feature type="domain" description="USP" evidence="10">
    <location>
        <begin position="259"/>
        <end position="583"/>
    </location>
</feature>
<dbReference type="InterPro" id="IPR024729">
    <property type="entry name" value="USP7_ICP0-binding_dom"/>
</dbReference>
<dbReference type="PANTHER" id="PTHR24006:SF644">
    <property type="entry name" value="UBIQUITIN CARBOXYL-TERMINAL HYDROLASE 7"/>
    <property type="match status" value="1"/>
</dbReference>
<dbReference type="GO" id="GO:0004843">
    <property type="term" value="F:cysteine-type deubiquitinase activity"/>
    <property type="evidence" value="ECO:0007669"/>
    <property type="project" value="UniProtKB-EC"/>
</dbReference>
<dbReference type="PROSITE" id="PS50235">
    <property type="entry name" value="USP_3"/>
    <property type="match status" value="1"/>
</dbReference>
<dbReference type="GO" id="GO:0010995">
    <property type="term" value="P:free ubiquitin chain depolymerization"/>
    <property type="evidence" value="ECO:0007669"/>
    <property type="project" value="EnsemblFungi"/>
</dbReference>
<reference evidence="11 12" key="1">
    <citation type="journal article" date="2011" name="Proc. Natl. Acad. Sci. U.S.A.">
        <title>Evolutionary erosion of yeast sex chromosomes by mating-type switching accidents.</title>
        <authorList>
            <person name="Gordon J.L."/>
            <person name="Armisen D."/>
            <person name="Proux-Wera E."/>
            <person name="Oheigeartaigh S.S."/>
            <person name="Byrne K.P."/>
            <person name="Wolfe K.H."/>
        </authorList>
    </citation>
    <scope>NUCLEOTIDE SEQUENCE [LARGE SCALE GENOMIC DNA]</scope>
    <source>
        <strain evidence="12">ATCC 34711 / CBS 6284 / DSM 70876 / NBRC 10599 / NRRL Y-10934 / UCD 77-7</strain>
    </source>
</reference>
<dbReference type="InterPro" id="IPR001394">
    <property type="entry name" value="Peptidase_C19_UCH"/>
</dbReference>
<dbReference type="PROSITE" id="PS00972">
    <property type="entry name" value="USP_1"/>
    <property type="match status" value="1"/>
</dbReference>
<dbReference type="GO" id="GO:0005777">
    <property type="term" value="C:peroxisome"/>
    <property type="evidence" value="ECO:0007669"/>
    <property type="project" value="EnsemblFungi"/>
</dbReference>
<proteinExistence type="inferred from homology"/>
<keyword evidence="6" id="KW-0378">Hydrolase</keyword>
<feature type="region of interest" description="Disordered" evidence="8">
    <location>
        <begin position="90"/>
        <end position="154"/>
    </location>
</feature>
<evidence type="ECO:0000256" key="4">
    <source>
        <dbReference type="ARBA" id="ARBA00022670"/>
    </source>
</evidence>
<keyword evidence="4" id="KW-0645">Protease</keyword>
<evidence type="ECO:0000256" key="7">
    <source>
        <dbReference type="ARBA" id="ARBA00022807"/>
    </source>
</evidence>
<evidence type="ECO:0000256" key="6">
    <source>
        <dbReference type="ARBA" id="ARBA00022801"/>
    </source>
</evidence>
<dbReference type="GO" id="GO:0031647">
    <property type="term" value="P:regulation of protein stability"/>
    <property type="evidence" value="ECO:0007669"/>
    <property type="project" value="TreeGrafter"/>
</dbReference>
<dbReference type="CDD" id="cd02659">
    <property type="entry name" value="peptidase_C19C"/>
    <property type="match status" value="1"/>
</dbReference>
<dbReference type="InterPro" id="IPR029346">
    <property type="entry name" value="USP_C"/>
</dbReference>
<keyword evidence="5" id="KW-0833">Ubl conjugation pathway</keyword>
<gene>
    <name evidence="11" type="primary">TBLA0C07020</name>
    <name evidence="11" type="ORF">TBLA_0C07020</name>
</gene>
<comment type="catalytic activity">
    <reaction evidence="1">
        <text>Thiol-dependent hydrolysis of ester, thioester, amide, peptide and isopeptide bonds formed by the C-terminal Gly of ubiquitin (a 76-residue protein attached to proteins as an intracellular targeting signal).</text>
        <dbReference type="EC" id="3.4.19.12"/>
    </reaction>
</comment>
<dbReference type="Pfam" id="PF12436">
    <property type="entry name" value="USP7_ICP0_bdg"/>
    <property type="match status" value="1"/>
</dbReference>
<dbReference type="Gene3D" id="3.10.20.90">
    <property type="entry name" value="Phosphatidylinositol 3-kinase Catalytic Subunit, Chain A, domain 1"/>
    <property type="match status" value="2"/>
</dbReference>
<evidence type="ECO:0000256" key="2">
    <source>
        <dbReference type="ARBA" id="ARBA00009085"/>
    </source>
</evidence>
<dbReference type="InterPro" id="IPR050164">
    <property type="entry name" value="Peptidase_C19"/>
</dbReference>
<evidence type="ECO:0000259" key="10">
    <source>
        <dbReference type="PROSITE" id="PS50235"/>
    </source>
</evidence>
<dbReference type="GeneID" id="14495473"/>
<dbReference type="InParanoid" id="I2H291"/>
<dbReference type="GO" id="GO:0016579">
    <property type="term" value="P:protein deubiquitination"/>
    <property type="evidence" value="ECO:0007669"/>
    <property type="project" value="EnsemblFungi"/>
</dbReference>
<dbReference type="InterPro" id="IPR018200">
    <property type="entry name" value="USP_CS"/>
</dbReference>
<dbReference type="InterPro" id="IPR002083">
    <property type="entry name" value="MATH/TRAF_dom"/>
</dbReference>
<evidence type="ECO:0000259" key="9">
    <source>
        <dbReference type="PROSITE" id="PS50144"/>
    </source>
</evidence>
<dbReference type="PROSITE" id="PS50144">
    <property type="entry name" value="MATH"/>
    <property type="match status" value="1"/>
</dbReference>
<dbReference type="STRING" id="1071380.I2H291"/>